<dbReference type="EMBL" id="JACGWJ010000013">
    <property type="protein sequence ID" value="KAL0378310.1"/>
    <property type="molecule type" value="Genomic_DNA"/>
</dbReference>
<dbReference type="SUPFAM" id="SSF53098">
    <property type="entry name" value="Ribonuclease H-like"/>
    <property type="match status" value="1"/>
</dbReference>
<dbReference type="PROSITE" id="PS50158">
    <property type="entry name" value="ZF_CCHC"/>
    <property type="match status" value="1"/>
</dbReference>
<dbReference type="InterPro" id="IPR039537">
    <property type="entry name" value="Retrotran_Ty1/copia-like"/>
</dbReference>
<dbReference type="Pfam" id="PF14244">
    <property type="entry name" value="Retrotran_gag_3"/>
    <property type="match status" value="1"/>
</dbReference>
<proteinExistence type="predicted"/>
<dbReference type="GO" id="GO:0008270">
    <property type="term" value="F:zinc ion binding"/>
    <property type="evidence" value="ECO:0007669"/>
    <property type="project" value="UniProtKB-KW"/>
</dbReference>
<dbReference type="Gene3D" id="3.30.420.10">
    <property type="entry name" value="Ribonuclease H-like superfamily/Ribonuclease H"/>
    <property type="match status" value="1"/>
</dbReference>
<name>A0AAW2REH8_SESRA</name>
<dbReference type="PROSITE" id="PS50994">
    <property type="entry name" value="INTEGRASE"/>
    <property type="match status" value="1"/>
</dbReference>
<evidence type="ECO:0000256" key="3">
    <source>
        <dbReference type="PROSITE-ProRule" id="PRU00047"/>
    </source>
</evidence>
<dbReference type="InterPro" id="IPR025724">
    <property type="entry name" value="GAG-pre-integrase_dom"/>
</dbReference>
<keyword evidence="2" id="KW-0378">Hydrolase</keyword>
<dbReference type="InterPro" id="IPR043502">
    <property type="entry name" value="DNA/RNA_pol_sf"/>
</dbReference>
<dbReference type="SUPFAM" id="SSF56672">
    <property type="entry name" value="DNA/RNA polymerases"/>
    <property type="match status" value="1"/>
</dbReference>
<dbReference type="CDD" id="cd09272">
    <property type="entry name" value="RNase_HI_RT_Ty1"/>
    <property type="match status" value="1"/>
</dbReference>
<dbReference type="PANTHER" id="PTHR42648">
    <property type="entry name" value="TRANSPOSASE, PUTATIVE-RELATED"/>
    <property type="match status" value="1"/>
</dbReference>
<dbReference type="InterPro" id="IPR001584">
    <property type="entry name" value="Integrase_cat-core"/>
</dbReference>
<evidence type="ECO:0000313" key="7">
    <source>
        <dbReference type="EMBL" id="KAL0378310.1"/>
    </source>
</evidence>
<dbReference type="InterPro" id="IPR057670">
    <property type="entry name" value="SH3_retrovirus"/>
</dbReference>
<dbReference type="PANTHER" id="PTHR42648:SF31">
    <property type="entry name" value="RNA-DIRECTED DNA POLYMERASE"/>
    <property type="match status" value="1"/>
</dbReference>
<comment type="caution">
    <text evidence="7">The sequence shown here is derived from an EMBL/GenBank/DDBJ whole genome shotgun (WGS) entry which is preliminary data.</text>
</comment>
<evidence type="ECO:0000256" key="4">
    <source>
        <dbReference type="SAM" id="MobiDB-lite"/>
    </source>
</evidence>
<dbReference type="InterPro" id="IPR001878">
    <property type="entry name" value="Znf_CCHC"/>
</dbReference>
<dbReference type="InterPro" id="IPR029472">
    <property type="entry name" value="Copia-like_N"/>
</dbReference>
<dbReference type="Pfam" id="PF00665">
    <property type="entry name" value="rve"/>
    <property type="match status" value="1"/>
</dbReference>
<sequence length="1205" mass="136218">MATTEDGGRENVTAANSGGRRDMETPEFLQLHGGDHPGMVLVSAPFDGTDFLAWRRSMVIALRAKMKLGFIDGQYSMPDKTSDSYENWIRMDSMVMSWILNAISKKISKAFLYTKSSRQLWLDLEERYGESNGPLVYQLQRAIASIRQGTHTVIEYFNNLTSLWDELDCLKPPKVCTCGLCVCGFTKVTAEEENLTKLVQFLMGLDDSYDSIRNQILVMDPFPSVNKAYAMVLRIERQRMINAQTGENVDNVALHTKWNDSRSNTGSRGVLQNLNKGGYKGKGLIDKRTQICTNCGKTGHTKDTCFKLHGVPDWYRDMKEQRRGETGPARGFNVVSGEGNINTDGSNNFGETMKQMAELMKMMRENMSQQDPLQVNFAHGEDFAGKVISNSSVIDFGSWIVDTGATNHMCAFPSHFTHRRSSTLTSFVHLPDGSSQPDLETKDILAVGRVLGGLYILDKASFNPTYIQRIPVPFISSKCNMSSTVGDNWLWHQRLGHPSLPVIQHIKSIKAFGSWDMCDICHIAKQKRLPFPSHDIQSTQVFELIHVDVWGPYRTPTLTKCHYFLTIVDDHSRAVWVFLLQNKTQVFSKLSSFLNSVQTQFHTQVKIVRSDNGSEFVNFSCHDLFQSLGIIHQKSCPHTPQQNGIVERKHQHLLNMARSLMHQASLPRYFWGECILTAAYLINRLPSSVLQWKTPYEILYHKPPFLDHLRIFGCLCYATNVLPHKDKFDSRASKCVLVGYSQNQKGYRLFHLTDKVDAVQEPRSFTEANRSSHWREAMEKELEALEKNSTWDLTELPAGKRAIGSRWVYKTKLNQDGSIERYKARLVAKGYTQIEGVDFFDSFSPVAKTVTVRIFIAVATAFRWPLLQLDVNNAFLHGHLEEEVYMVPPEGYNKAHGGNSLPALDAVKHYLDDLFTIKDLGNAKYFLGLELARSNQGTYVTQRKYLLDIVHDCHLDDAKATTTPLPAGIKFDASSGPCLASPERYRRLVGRLLYLGFSRPDISFAVQQLSQFIQCPRQPHWDAALYLVRYLKGSSTLGLFFAADSSLPLTAYSDSDWASCLDTRRSVTGYCIFLGASLISWKTKKQATVSRSSAEAEYRSMGSTVCELLWIGYILAEFGISLDSPIPFYCDNKAAIHITENPVFHERTKHLDIDCHLVRDQFKRGFILPQHVSSQHQPADLFTKSLPASPFRLVSKLGMLSHAPT</sequence>
<dbReference type="GO" id="GO:0016787">
    <property type="term" value="F:hydrolase activity"/>
    <property type="evidence" value="ECO:0007669"/>
    <property type="project" value="UniProtKB-KW"/>
</dbReference>
<dbReference type="InterPro" id="IPR012337">
    <property type="entry name" value="RNaseH-like_sf"/>
</dbReference>
<reference evidence="7" key="2">
    <citation type="journal article" date="2024" name="Plant">
        <title>Genomic evolution and insights into agronomic trait innovations of Sesamum species.</title>
        <authorList>
            <person name="Miao H."/>
            <person name="Wang L."/>
            <person name="Qu L."/>
            <person name="Liu H."/>
            <person name="Sun Y."/>
            <person name="Le M."/>
            <person name="Wang Q."/>
            <person name="Wei S."/>
            <person name="Zheng Y."/>
            <person name="Lin W."/>
            <person name="Duan Y."/>
            <person name="Cao H."/>
            <person name="Xiong S."/>
            <person name="Wang X."/>
            <person name="Wei L."/>
            <person name="Li C."/>
            <person name="Ma Q."/>
            <person name="Ju M."/>
            <person name="Zhao R."/>
            <person name="Li G."/>
            <person name="Mu C."/>
            <person name="Tian Q."/>
            <person name="Mei H."/>
            <person name="Zhang T."/>
            <person name="Gao T."/>
            <person name="Zhang H."/>
        </authorList>
    </citation>
    <scope>NUCLEOTIDE SEQUENCE</scope>
    <source>
        <strain evidence="7">G02</strain>
    </source>
</reference>
<dbReference type="Pfam" id="PF25597">
    <property type="entry name" value="SH3_retrovirus"/>
    <property type="match status" value="1"/>
</dbReference>
<dbReference type="Pfam" id="PF13976">
    <property type="entry name" value="gag_pre-integrs"/>
    <property type="match status" value="1"/>
</dbReference>
<dbReference type="Pfam" id="PF07727">
    <property type="entry name" value="RVT_2"/>
    <property type="match status" value="1"/>
</dbReference>
<keyword evidence="3" id="KW-0863">Zinc-finger</keyword>
<dbReference type="GO" id="GO:0015074">
    <property type="term" value="P:DNA integration"/>
    <property type="evidence" value="ECO:0007669"/>
    <property type="project" value="InterPro"/>
</dbReference>
<evidence type="ECO:0000256" key="1">
    <source>
        <dbReference type="ARBA" id="ARBA00022723"/>
    </source>
</evidence>
<feature type="domain" description="CCHC-type" evidence="5">
    <location>
        <begin position="292"/>
        <end position="305"/>
    </location>
</feature>
<dbReference type="InterPro" id="IPR013103">
    <property type="entry name" value="RVT_2"/>
</dbReference>
<dbReference type="GO" id="GO:0003676">
    <property type="term" value="F:nucleic acid binding"/>
    <property type="evidence" value="ECO:0007669"/>
    <property type="project" value="InterPro"/>
</dbReference>
<feature type="region of interest" description="Disordered" evidence="4">
    <location>
        <begin position="323"/>
        <end position="349"/>
    </location>
</feature>
<reference evidence="7" key="1">
    <citation type="submission" date="2020-06" db="EMBL/GenBank/DDBJ databases">
        <authorList>
            <person name="Li T."/>
            <person name="Hu X."/>
            <person name="Zhang T."/>
            <person name="Song X."/>
            <person name="Zhang H."/>
            <person name="Dai N."/>
            <person name="Sheng W."/>
            <person name="Hou X."/>
            <person name="Wei L."/>
        </authorList>
    </citation>
    <scope>NUCLEOTIDE SEQUENCE</scope>
    <source>
        <strain evidence="7">G02</strain>
        <tissue evidence="7">Leaf</tissue>
    </source>
</reference>
<keyword evidence="1" id="KW-0479">Metal-binding</keyword>
<keyword evidence="3" id="KW-0862">Zinc</keyword>
<organism evidence="7">
    <name type="scientific">Sesamum radiatum</name>
    <name type="common">Black benniseed</name>
    <dbReference type="NCBI Taxonomy" id="300843"/>
    <lineage>
        <taxon>Eukaryota</taxon>
        <taxon>Viridiplantae</taxon>
        <taxon>Streptophyta</taxon>
        <taxon>Embryophyta</taxon>
        <taxon>Tracheophyta</taxon>
        <taxon>Spermatophyta</taxon>
        <taxon>Magnoliopsida</taxon>
        <taxon>eudicotyledons</taxon>
        <taxon>Gunneridae</taxon>
        <taxon>Pentapetalae</taxon>
        <taxon>asterids</taxon>
        <taxon>lamiids</taxon>
        <taxon>Lamiales</taxon>
        <taxon>Pedaliaceae</taxon>
        <taxon>Sesamum</taxon>
    </lineage>
</organism>
<accession>A0AAW2REH8</accession>
<evidence type="ECO:0000259" key="5">
    <source>
        <dbReference type="PROSITE" id="PS50158"/>
    </source>
</evidence>
<evidence type="ECO:0000256" key="2">
    <source>
        <dbReference type="ARBA" id="ARBA00022801"/>
    </source>
</evidence>
<feature type="region of interest" description="Disordered" evidence="4">
    <location>
        <begin position="1"/>
        <end position="23"/>
    </location>
</feature>
<evidence type="ECO:0000259" key="6">
    <source>
        <dbReference type="PROSITE" id="PS50994"/>
    </source>
</evidence>
<feature type="domain" description="Integrase catalytic" evidence="6">
    <location>
        <begin position="528"/>
        <end position="703"/>
    </location>
</feature>
<dbReference type="AlphaFoldDB" id="A0AAW2REH8"/>
<gene>
    <name evidence="7" type="ORF">Sradi_3136500</name>
</gene>
<dbReference type="InterPro" id="IPR036397">
    <property type="entry name" value="RNaseH_sf"/>
</dbReference>
<feature type="compositionally biased region" description="Polar residues" evidence="4">
    <location>
        <begin position="339"/>
        <end position="349"/>
    </location>
</feature>
<protein>
    <submittedName>
        <fullName evidence="7">Retrovirus-related Pol polyprotein from transposon RE2</fullName>
    </submittedName>
</protein>